<evidence type="ECO:0000259" key="2">
    <source>
        <dbReference type="Pfam" id="PF13218"/>
    </source>
</evidence>
<evidence type="ECO:0000259" key="1">
    <source>
        <dbReference type="Pfam" id="PF10077"/>
    </source>
</evidence>
<sequence length="449" mass="51284">MDNSEKYELLAEGETGLASVMGIYPSDKNFKFEATQIEKALADNKDFNLVSFNKAEVDSEFSIMSFNAEVEYKEAVFNVELYVCDAKNINLSDYGFANSIDEQSLQSAMEQEYYLETSIYFELEPLTSFHLQLKIMNTIVPDASLLIDFMSYRLLSAKWLSMTAKSAIPPSPDYLYTLHCVYDEEGKDGEKRYWFHTHGLHRCASVELEILNFSQGAEQMNTLINMTVKKFLTNPSKEKERFTIGYDGMGINLCWLRWEEALKDLPENILGGLGDRDEANNVHAEPSGILFAVEDGNMISPEIYASTLAENPIYYITNEETERMSALAKERFASFENVFRRERKEPEKKSFLKKMFGAKEEEAPGWSFLVKLGLTVDDPETGSEKEHLWFDVLSVEQGSITGKLLNQPYWISGLNEGDVNTYPLDVLTDWLIYSPDSTYTTDSVYMLEN</sequence>
<evidence type="ECO:0000313" key="4">
    <source>
        <dbReference type="EMBL" id="MBB4034512.1"/>
    </source>
</evidence>
<feature type="domain" description="DUF4026" evidence="2">
    <location>
        <begin position="19"/>
        <end position="170"/>
    </location>
</feature>
<feature type="domain" description="DUF2314" evidence="1">
    <location>
        <begin position="368"/>
        <end position="440"/>
    </location>
</feature>
<protein>
    <submittedName>
        <fullName evidence="4">Uncharacterized protein YegJ (DUF2314 family)</fullName>
    </submittedName>
</protein>
<proteinExistence type="predicted"/>
<keyword evidence="5" id="KW-1185">Reference proteome</keyword>
<evidence type="ECO:0000313" key="5">
    <source>
        <dbReference type="Proteomes" id="UP000555103"/>
    </source>
</evidence>
<evidence type="ECO:0000259" key="3">
    <source>
        <dbReference type="Pfam" id="PF22789"/>
    </source>
</evidence>
<dbReference type="Proteomes" id="UP000555103">
    <property type="component" value="Unassembled WGS sequence"/>
</dbReference>
<dbReference type="Pfam" id="PF22789">
    <property type="entry name" value="DUF4026_C"/>
    <property type="match status" value="1"/>
</dbReference>
<dbReference type="EMBL" id="JACIEP010000001">
    <property type="protein sequence ID" value="MBB4034512.1"/>
    <property type="molecule type" value="Genomic_DNA"/>
</dbReference>
<dbReference type="InterPro" id="IPR053886">
    <property type="entry name" value="DUF4026_middle"/>
</dbReference>
<dbReference type="InterPro" id="IPR025102">
    <property type="entry name" value="DUF4026_N"/>
</dbReference>
<dbReference type="InterPro" id="IPR018756">
    <property type="entry name" value="DUF2314"/>
</dbReference>
<feature type="domain" description="DUF4026" evidence="3">
    <location>
        <begin position="178"/>
        <end position="291"/>
    </location>
</feature>
<dbReference type="Pfam" id="PF10077">
    <property type="entry name" value="DUF2314"/>
    <property type="match status" value="1"/>
</dbReference>
<dbReference type="RefSeq" id="WP_183305442.1">
    <property type="nucleotide sequence ID" value="NZ_JACIEP010000001.1"/>
</dbReference>
<reference evidence="4 5" key="1">
    <citation type="submission" date="2020-08" db="EMBL/GenBank/DDBJ databases">
        <title>Genomic Encyclopedia of Type Strains, Phase IV (KMG-IV): sequencing the most valuable type-strain genomes for metagenomic binning, comparative biology and taxonomic classification.</title>
        <authorList>
            <person name="Goeker M."/>
        </authorList>
    </citation>
    <scope>NUCLEOTIDE SEQUENCE [LARGE SCALE GENOMIC DNA]</scope>
    <source>
        <strain evidence="4 5">DSM 104969</strain>
    </source>
</reference>
<dbReference type="AlphaFoldDB" id="A0A840CPL1"/>
<gene>
    <name evidence="4" type="ORF">GGR21_000397</name>
</gene>
<comment type="caution">
    <text evidence="4">The sequence shown here is derived from an EMBL/GenBank/DDBJ whole genome shotgun (WGS) entry which is preliminary data.</text>
</comment>
<organism evidence="4 5">
    <name type="scientific">Dysgonomonas hofstadii</name>
    <dbReference type="NCBI Taxonomy" id="637886"/>
    <lineage>
        <taxon>Bacteria</taxon>
        <taxon>Pseudomonadati</taxon>
        <taxon>Bacteroidota</taxon>
        <taxon>Bacteroidia</taxon>
        <taxon>Bacteroidales</taxon>
        <taxon>Dysgonomonadaceae</taxon>
        <taxon>Dysgonomonas</taxon>
    </lineage>
</organism>
<dbReference type="Pfam" id="PF13218">
    <property type="entry name" value="DUF4026_N"/>
    <property type="match status" value="1"/>
</dbReference>
<name>A0A840CPL1_9BACT</name>
<accession>A0A840CPL1</accession>